<feature type="transmembrane region" description="Helical" evidence="1">
    <location>
        <begin position="6"/>
        <end position="23"/>
    </location>
</feature>
<keyword evidence="1" id="KW-0812">Transmembrane</keyword>
<organism evidence="2 3">
    <name type="scientific">Microbacterium proteolyticum</name>
    <dbReference type="NCBI Taxonomy" id="1572644"/>
    <lineage>
        <taxon>Bacteria</taxon>
        <taxon>Bacillati</taxon>
        <taxon>Actinomycetota</taxon>
        <taxon>Actinomycetes</taxon>
        <taxon>Micrococcales</taxon>
        <taxon>Microbacteriaceae</taxon>
        <taxon>Microbacterium</taxon>
    </lineage>
</organism>
<protein>
    <submittedName>
        <fullName evidence="2">Uncharacterized protein</fullName>
    </submittedName>
</protein>
<dbReference type="EMBL" id="JACHXY010000001">
    <property type="protein sequence ID" value="MBB3157875.1"/>
    <property type="molecule type" value="Genomic_DNA"/>
</dbReference>
<evidence type="ECO:0000256" key="1">
    <source>
        <dbReference type="SAM" id="Phobius"/>
    </source>
</evidence>
<name>A0A7W5CIM3_9MICO</name>
<comment type="caution">
    <text evidence="2">The sequence shown here is derived from an EMBL/GenBank/DDBJ whole genome shotgun (WGS) entry which is preliminary data.</text>
</comment>
<feature type="transmembrane region" description="Helical" evidence="1">
    <location>
        <begin position="62"/>
        <end position="86"/>
    </location>
</feature>
<accession>A0A7W5CIM3</accession>
<keyword evidence="1" id="KW-0472">Membrane</keyword>
<dbReference type="Proteomes" id="UP000543579">
    <property type="component" value="Unassembled WGS sequence"/>
</dbReference>
<reference evidence="2 3" key="1">
    <citation type="submission" date="2020-08" db="EMBL/GenBank/DDBJ databases">
        <title>Genomic Encyclopedia of Type Strains, Phase III (KMG-III): the genomes of soil and plant-associated and newly described type strains.</title>
        <authorList>
            <person name="Whitman W."/>
        </authorList>
    </citation>
    <scope>NUCLEOTIDE SEQUENCE [LARGE SCALE GENOMIC DNA]</scope>
    <source>
        <strain evidence="2 3">CECT 8356</strain>
    </source>
</reference>
<proteinExistence type="predicted"/>
<dbReference type="RefSeq" id="WP_183419250.1">
    <property type="nucleotide sequence ID" value="NZ_JACHXY010000001.1"/>
</dbReference>
<feature type="transmembrane region" description="Helical" evidence="1">
    <location>
        <begin position="177"/>
        <end position="203"/>
    </location>
</feature>
<evidence type="ECO:0000313" key="3">
    <source>
        <dbReference type="Proteomes" id="UP000543579"/>
    </source>
</evidence>
<evidence type="ECO:0000313" key="2">
    <source>
        <dbReference type="EMBL" id="MBB3157875.1"/>
    </source>
</evidence>
<feature type="transmembrane region" description="Helical" evidence="1">
    <location>
        <begin position="35"/>
        <end position="56"/>
    </location>
</feature>
<feature type="transmembrane region" description="Helical" evidence="1">
    <location>
        <begin position="149"/>
        <end position="171"/>
    </location>
</feature>
<keyword evidence="1" id="KW-1133">Transmembrane helix</keyword>
<feature type="transmembrane region" description="Helical" evidence="1">
    <location>
        <begin position="118"/>
        <end position="137"/>
    </location>
</feature>
<dbReference type="AlphaFoldDB" id="A0A7W5CIM3"/>
<sequence>MELSVVLLAVSVAVATTVLFVAVPRVGTPGEMTLFLRFAAVSGVCAVGSSAMYFIYGAGGGSLSLVMGDVAMVLAPVLMFVALSVLAGRRAVGSSLTAGGLALVVAVVSATVPLPGSLAVKALALAAACAATAWTAFRSNVPGRGPLRLIALTTAVYAVYCVARVVVGIAAGWDSAVYLAAFSFAPATILGALAVLLIGSAVVHLRTGPPRAEQPERCPAGAAVVIGDWDLASAAYGPDRMRTLVAELRAAARELRPDAVDVPSGVEIALENAAVVLGEHLRSAYGWEPEQTILLVDGGETAAIRTHPWRGLRLPRRSARS</sequence>
<gene>
    <name evidence="2" type="ORF">FHS07_001559</name>
</gene>
<feature type="transmembrane region" description="Helical" evidence="1">
    <location>
        <begin position="93"/>
        <end position="112"/>
    </location>
</feature>